<keyword evidence="3" id="KW-1185">Reference proteome</keyword>
<protein>
    <recommendedName>
        <fullName evidence="1">Transposase for insertion sequence element IS21-like C-terminal domain-containing protein</fullName>
    </recommendedName>
</protein>
<dbReference type="Proteomes" id="UP001595640">
    <property type="component" value="Unassembled WGS sequence"/>
</dbReference>
<proteinExistence type="predicted"/>
<dbReference type="EMBL" id="JBHRUH010000011">
    <property type="protein sequence ID" value="MFC3291504.1"/>
    <property type="molecule type" value="Genomic_DNA"/>
</dbReference>
<dbReference type="PANTHER" id="PTHR35004:SF8">
    <property type="entry name" value="TRANSPOSASE RV3428C-RELATED"/>
    <property type="match status" value="1"/>
</dbReference>
<dbReference type="InterPro" id="IPR054353">
    <property type="entry name" value="IstA-like_C"/>
</dbReference>
<comment type="caution">
    <text evidence="2">The sequence shown here is derived from an EMBL/GenBank/DDBJ whole genome shotgun (WGS) entry which is preliminary data.</text>
</comment>
<evidence type="ECO:0000313" key="2">
    <source>
        <dbReference type="EMBL" id="MFC3291504.1"/>
    </source>
</evidence>
<evidence type="ECO:0000259" key="1">
    <source>
        <dbReference type="Pfam" id="PF22483"/>
    </source>
</evidence>
<feature type="domain" description="Transposase for insertion sequence element IS21-like C-terminal" evidence="1">
    <location>
        <begin position="310"/>
        <end position="366"/>
    </location>
</feature>
<gene>
    <name evidence="2" type="ORF">ACFOEI_05435</name>
</gene>
<dbReference type="RefSeq" id="WP_019018847.1">
    <property type="nucleotide sequence ID" value="NZ_BMXD01000005.1"/>
</dbReference>
<reference evidence="3" key="1">
    <citation type="journal article" date="2019" name="Int. J. Syst. Evol. Microbiol.">
        <title>The Global Catalogue of Microorganisms (GCM) 10K type strain sequencing project: providing services to taxonomists for standard genome sequencing and annotation.</title>
        <authorList>
            <consortium name="The Broad Institute Genomics Platform"/>
            <consortium name="The Broad Institute Genome Sequencing Center for Infectious Disease"/>
            <person name="Wu L."/>
            <person name="Ma J."/>
        </authorList>
    </citation>
    <scope>NUCLEOTIDE SEQUENCE [LARGE SCALE GENOMIC DNA]</scope>
    <source>
        <strain evidence="3">KCTC 12847</strain>
    </source>
</reference>
<sequence>MPKQRLSSADIRNVIELRHSGGSLSCRRIAQQVGVGPSSAHKVLKSAYGPFLEAIQAGSEVTDAMLLQWVYPNPSHTKHTDWARVHYQLQSGMTRKFCFEQLRSEEKAFFGYSRFCELYNEWLSAQPASSSVHCMPAHTCIVSVIECTVADRRSPRMSLFVGLLPASNYLYLDAYVPNGSPFELFDCMARLFAHVGGVPQQVVIPPIKGIEDYRLLERTLGTSVTVSVPRKQWSGPGSDLASSAFNWVASQLAAYRKSQLALMKVKLQVLAAEWNSSGLDYYPAEPIQRALERVERCRLNALIKTSDAFTHRKSVKVGLSSHVKYGMVFYSVPYALVGQAVEVEASADRVRVYNGQRLVADHPRQASTYYQTKPAHMRTRGAQVARERSRDRFMSWAIRIGRNTTKWVRTRMDQAEYPEHAYESCRRLLSLANIHGPKRLERACGRRGVRTMDDIRKILSRAD</sequence>
<accession>A0ABV7M0S9</accession>
<dbReference type="PANTHER" id="PTHR35004">
    <property type="entry name" value="TRANSPOSASE RV3428C-RELATED"/>
    <property type="match status" value="1"/>
</dbReference>
<dbReference type="Pfam" id="PF22483">
    <property type="entry name" value="Mu-transpos_C_2"/>
    <property type="match status" value="1"/>
</dbReference>
<organism evidence="2 3">
    <name type="scientific">Modicisalibacter luteus</name>
    <dbReference type="NCBI Taxonomy" id="453962"/>
    <lineage>
        <taxon>Bacteria</taxon>
        <taxon>Pseudomonadati</taxon>
        <taxon>Pseudomonadota</taxon>
        <taxon>Gammaproteobacteria</taxon>
        <taxon>Oceanospirillales</taxon>
        <taxon>Halomonadaceae</taxon>
        <taxon>Modicisalibacter</taxon>
    </lineage>
</organism>
<name>A0ABV7M0S9_9GAMM</name>
<evidence type="ECO:0000313" key="3">
    <source>
        <dbReference type="Proteomes" id="UP001595640"/>
    </source>
</evidence>